<comment type="similarity">
    <text evidence="2 8">Belongs to the 4-toluene sulfonate uptake permease (TSUP) (TC 2.A.102) family.</text>
</comment>
<dbReference type="InterPro" id="IPR052017">
    <property type="entry name" value="TSUP"/>
</dbReference>
<evidence type="ECO:0000313" key="9">
    <source>
        <dbReference type="EMBL" id="SLN56222.1"/>
    </source>
</evidence>
<dbReference type="RefSeq" id="WP_085883790.1">
    <property type="nucleotide sequence ID" value="NZ_FWFR01000002.1"/>
</dbReference>
<evidence type="ECO:0000256" key="2">
    <source>
        <dbReference type="ARBA" id="ARBA00009142"/>
    </source>
</evidence>
<dbReference type="EMBL" id="FWFR01000002">
    <property type="protein sequence ID" value="SLN56222.1"/>
    <property type="molecule type" value="Genomic_DNA"/>
</dbReference>
<keyword evidence="5 8" id="KW-0812">Transmembrane</keyword>
<gene>
    <name evidence="9" type="ORF">OCH7691_02435</name>
</gene>
<feature type="transmembrane region" description="Helical" evidence="8">
    <location>
        <begin position="55"/>
        <end position="75"/>
    </location>
</feature>
<feature type="transmembrane region" description="Helical" evidence="8">
    <location>
        <begin position="178"/>
        <end position="195"/>
    </location>
</feature>
<keyword evidence="3" id="KW-0813">Transport</keyword>
<keyword evidence="7 8" id="KW-0472">Membrane</keyword>
<dbReference type="OrthoDB" id="9795324at2"/>
<reference evidence="9 10" key="1">
    <citation type="submission" date="2017-03" db="EMBL/GenBank/DDBJ databases">
        <authorList>
            <person name="Afonso C.L."/>
            <person name="Miller P.J."/>
            <person name="Scott M.A."/>
            <person name="Spackman E."/>
            <person name="Goraichik I."/>
            <person name="Dimitrov K.M."/>
            <person name="Suarez D.L."/>
            <person name="Swayne D.E."/>
        </authorList>
    </citation>
    <scope>NUCLEOTIDE SEQUENCE [LARGE SCALE GENOMIC DNA]</scope>
    <source>
        <strain evidence="9 10">CECT 7691</strain>
    </source>
</reference>
<feature type="transmembrane region" description="Helical" evidence="8">
    <location>
        <begin position="87"/>
        <end position="105"/>
    </location>
</feature>
<evidence type="ECO:0000313" key="10">
    <source>
        <dbReference type="Proteomes" id="UP000193200"/>
    </source>
</evidence>
<evidence type="ECO:0000256" key="1">
    <source>
        <dbReference type="ARBA" id="ARBA00004651"/>
    </source>
</evidence>
<accession>A0A1Y5T8B5</accession>
<feature type="transmembrane region" description="Helical" evidence="8">
    <location>
        <begin position="233"/>
        <end position="251"/>
    </location>
</feature>
<comment type="subcellular location">
    <subcellularLocation>
        <location evidence="1 8">Cell membrane</location>
        <topology evidence="1 8">Multi-pass membrane protein</topology>
    </subcellularLocation>
</comment>
<evidence type="ECO:0000256" key="4">
    <source>
        <dbReference type="ARBA" id="ARBA00022475"/>
    </source>
</evidence>
<dbReference type="InterPro" id="IPR002781">
    <property type="entry name" value="TM_pro_TauE-like"/>
</dbReference>
<keyword evidence="10" id="KW-1185">Reference proteome</keyword>
<evidence type="ECO:0000256" key="7">
    <source>
        <dbReference type="ARBA" id="ARBA00023136"/>
    </source>
</evidence>
<protein>
    <recommendedName>
        <fullName evidence="8">Probable membrane transporter protein</fullName>
    </recommendedName>
</protein>
<feature type="transmembrane region" description="Helical" evidence="8">
    <location>
        <begin position="112"/>
        <end position="132"/>
    </location>
</feature>
<feature type="transmembrane region" description="Helical" evidence="8">
    <location>
        <begin position="24"/>
        <end position="43"/>
    </location>
</feature>
<evidence type="ECO:0000256" key="3">
    <source>
        <dbReference type="ARBA" id="ARBA00022448"/>
    </source>
</evidence>
<sequence length="252" mass="26398">MIAALAAGLADVLSDPRLPALFGAVFMAGLIRGFSGFGAAMVFMPIASALYSPPAAVAMLAVTDTVITLPITLAAMRRCRWPEIMPLTIGAAIMTPIGVKALLYVDPGVMRIVISAMILAAVAAMATGWRYAGTPTRTVTVGVGALSGFAGGMAGLMGPPVILFWLGGQHDMLKVRDNILAFFGIATIVTMTTYFLNDMLTPERLTISAVLMPLYAVAIFLGARGLRYATDALFRRLALVFCGAVAILALVL</sequence>
<dbReference type="GO" id="GO:0005886">
    <property type="term" value="C:plasma membrane"/>
    <property type="evidence" value="ECO:0007669"/>
    <property type="project" value="UniProtKB-SubCell"/>
</dbReference>
<dbReference type="Pfam" id="PF01925">
    <property type="entry name" value="TauE"/>
    <property type="match status" value="1"/>
</dbReference>
<dbReference type="PANTHER" id="PTHR30269">
    <property type="entry name" value="TRANSMEMBRANE PROTEIN YFCA"/>
    <property type="match status" value="1"/>
</dbReference>
<feature type="transmembrane region" description="Helical" evidence="8">
    <location>
        <begin position="144"/>
        <end position="166"/>
    </location>
</feature>
<dbReference type="InParanoid" id="A0A1Y5T8B5"/>
<feature type="transmembrane region" description="Helical" evidence="8">
    <location>
        <begin position="207"/>
        <end position="226"/>
    </location>
</feature>
<keyword evidence="6 8" id="KW-1133">Transmembrane helix</keyword>
<evidence type="ECO:0000256" key="6">
    <source>
        <dbReference type="ARBA" id="ARBA00022989"/>
    </source>
</evidence>
<organism evidence="9 10">
    <name type="scientific">Oceanibacterium hippocampi</name>
    <dbReference type="NCBI Taxonomy" id="745714"/>
    <lineage>
        <taxon>Bacteria</taxon>
        <taxon>Pseudomonadati</taxon>
        <taxon>Pseudomonadota</taxon>
        <taxon>Alphaproteobacteria</taxon>
        <taxon>Sneathiellales</taxon>
        <taxon>Sneathiellaceae</taxon>
        <taxon>Oceanibacterium</taxon>
    </lineage>
</organism>
<proteinExistence type="inferred from homology"/>
<dbReference type="Proteomes" id="UP000193200">
    <property type="component" value="Unassembled WGS sequence"/>
</dbReference>
<dbReference type="AlphaFoldDB" id="A0A1Y5T8B5"/>
<dbReference type="PANTHER" id="PTHR30269:SF37">
    <property type="entry name" value="MEMBRANE TRANSPORTER PROTEIN"/>
    <property type="match status" value="1"/>
</dbReference>
<evidence type="ECO:0000256" key="5">
    <source>
        <dbReference type="ARBA" id="ARBA00022692"/>
    </source>
</evidence>
<name>A0A1Y5T8B5_9PROT</name>
<keyword evidence="4 8" id="KW-1003">Cell membrane</keyword>
<evidence type="ECO:0000256" key="8">
    <source>
        <dbReference type="RuleBase" id="RU363041"/>
    </source>
</evidence>